<dbReference type="AlphaFoldDB" id="A0A4Q7KNH7"/>
<name>A0A4Q7KNH7_9PSEU</name>
<sequence>MTRSHDEVIEPVFRLTSSHTRPGRRARRALQSAQVLDDVVEKQLTLVAHLPEESRHRAGDYLAELVLLAQAYRHYAAGWISKRDLDHRGLVTVQRLGQLRRAEPPASQLTDTD</sequence>
<accession>A0A4Q7KNH7</accession>
<dbReference type="EMBL" id="SGWQ01000005">
    <property type="protein sequence ID" value="RZS37520.1"/>
    <property type="molecule type" value="Genomic_DNA"/>
</dbReference>
<proteinExistence type="predicted"/>
<keyword evidence="2" id="KW-1185">Reference proteome</keyword>
<protein>
    <submittedName>
        <fullName evidence="1">Uncharacterized protein</fullName>
    </submittedName>
</protein>
<evidence type="ECO:0000313" key="2">
    <source>
        <dbReference type="Proteomes" id="UP000294257"/>
    </source>
</evidence>
<organism evidence="1 2">
    <name type="scientific">Herbihabitans rhizosphaerae</name>
    <dbReference type="NCBI Taxonomy" id="1872711"/>
    <lineage>
        <taxon>Bacteria</taxon>
        <taxon>Bacillati</taxon>
        <taxon>Actinomycetota</taxon>
        <taxon>Actinomycetes</taxon>
        <taxon>Pseudonocardiales</taxon>
        <taxon>Pseudonocardiaceae</taxon>
        <taxon>Herbihabitans</taxon>
    </lineage>
</organism>
<evidence type="ECO:0000313" key="1">
    <source>
        <dbReference type="EMBL" id="RZS37520.1"/>
    </source>
</evidence>
<dbReference type="Proteomes" id="UP000294257">
    <property type="component" value="Unassembled WGS sequence"/>
</dbReference>
<gene>
    <name evidence="1" type="ORF">EV193_10575</name>
</gene>
<comment type="caution">
    <text evidence="1">The sequence shown here is derived from an EMBL/GenBank/DDBJ whole genome shotgun (WGS) entry which is preliminary data.</text>
</comment>
<reference evidence="1 2" key="1">
    <citation type="submission" date="2019-02" db="EMBL/GenBank/DDBJ databases">
        <title>Genomic Encyclopedia of Type Strains, Phase IV (KMG-IV): sequencing the most valuable type-strain genomes for metagenomic binning, comparative biology and taxonomic classification.</title>
        <authorList>
            <person name="Goeker M."/>
        </authorList>
    </citation>
    <scope>NUCLEOTIDE SEQUENCE [LARGE SCALE GENOMIC DNA]</scope>
    <source>
        <strain evidence="1 2">DSM 101727</strain>
    </source>
</reference>